<keyword evidence="11" id="KW-1185">Reference proteome</keyword>
<reference evidence="12" key="1">
    <citation type="submission" date="2016-11" db="UniProtKB">
        <authorList>
            <consortium name="WormBaseParasite"/>
        </authorList>
    </citation>
    <scope>IDENTIFICATION</scope>
</reference>
<dbReference type="InterPro" id="IPR018097">
    <property type="entry name" value="EGF_Ca-bd_CS"/>
</dbReference>
<dbReference type="GO" id="GO:0008201">
    <property type="term" value="F:heparin binding"/>
    <property type="evidence" value="ECO:0007669"/>
    <property type="project" value="TreeGrafter"/>
</dbReference>
<dbReference type="SMART" id="SM00214">
    <property type="entry name" value="VWC"/>
    <property type="match status" value="2"/>
</dbReference>
<dbReference type="CDD" id="cd00054">
    <property type="entry name" value="EGF_CA"/>
    <property type="match status" value="1"/>
</dbReference>
<feature type="domain" description="VWFC" evidence="10">
    <location>
        <begin position="321"/>
        <end position="381"/>
    </location>
</feature>
<feature type="signal peptide" evidence="8">
    <location>
        <begin position="1"/>
        <end position="22"/>
    </location>
</feature>
<dbReference type="InterPro" id="IPR000152">
    <property type="entry name" value="EGF-type_Asp/Asn_hydroxyl_site"/>
</dbReference>
<evidence type="ECO:0000259" key="10">
    <source>
        <dbReference type="PROSITE" id="PS50184"/>
    </source>
</evidence>
<evidence type="ECO:0000313" key="12">
    <source>
        <dbReference type="WBParaSite" id="L893_g7421.t1"/>
    </source>
</evidence>
<evidence type="ECO:0000313" key="11">
    <source>
        <dbReference type="Proteomes" id="UP000095287"/>
    </source>
</evidence>
<dbReference type="Pfam" id="PF02210">
    <property type="entry name" value="Laminin_G_2"/>
    <property type="match status" value="1"/>
</dbReference>
<feature type="chain" id="PRO_5009314846" evidence="8">
    <location>
        <begin position="23"/>
        <end position="474"/>
    </location>
</feature>
<evidence type="ECO:0000256" key="6">
    <source>
        <dbReference type="ARBA" id="ARBA00023180"/>
    </source>
</evidence>
<dbReference type="SUPFAM" id="SSF57196">
    <property type="entry name" value="EGF/Laminin"/>
    <property type="match status" value="2"/>
</dbReference>
<dbReference type="InterPro" id="IPR001881">
    <property type="entry name" value="EGF-like_Ca-bd_dom"/>
</dbReference>
<sequence length="474" mass="53239">MMAPVVGQAVWFLAAIVLRTLASENHLPSLLSGVQARNLWQLFVDRRVALQFDILQDDDTEGTLISVYQGRTSNRLLFALTSSTVNNKIVLRFRSHSGSLKTYTLSAPLNDGQWHKIIVSLQDDRIHVSENCHQLLSKEDDELEFRSVHHVRVFVGQQPHHHKVFQGKMREFSADSSNPVAIRCPNLDLMLDNFVLTKTETPHETENAVDSAPDSPTSSALVGDHAGWNEQVTFMEDQIKQVKFMLQGIDARLKKVELHQRGCQMAGKIISFGEKQQDPLTCTECQCSSSGELFCNAIGCTKLECAHPVLTTGKCCPECQNQCFYNGQHYEHGHEFWPKQCVRCFCSNGRMDCQFRKAEHCPALSCDDQETPANQCCPVCVNVDHCAEHNPCDPNAICENDTYGAKCKCKEGFFGNGTLCYDVDECIWDDNAKEQLGGCRMGTMCINLPGTFKCDCLPGYQRLDERNCLDVIRI</sequence>
<dbReference type="PROSITE" id="PS01208">
    <property type="entry name" value="VWFC_1"/>
    <property type="match status" value="1"/>
</dbReference>
<dbReference type="InterPro" id="IPR049883">
    <property type="entry name" value="NOTCH1_EGF-like"/>
</dbReference>
<dbReference type="PROSITE" id="PS00010">
    <property type="entry name" value="ASX_HYDROXYL"/>
    <property type="match status" value="1"/>
</dbReference>
<name>A0A1I8AM93_9BILA</name>
<dbReference type="Gene3D" id="2.60.120.200">
    <property type="match status" value="1"/>
</dbReference>
<dbReference type="SUPFAM" id="SSF57603">
    <property type="entry name" value="FnI-like domain"/>
    <property type="match status" value="2"/>
</dbReference>
<dbReference type="PANTHER" id="PTHR24042:SF5">
    <property type="entry name" value="EGF-LIKE CALCIUM-BINDING DOMAIN-CONTAINING PROTEIN"/>
    <property type="match status" value="1"/>
</dbReference>
<evidence type="ECO:0000256" key="4">
    <source>
        <dbReference type="ARBA" id="ARBA00022837"/>
    </source>
</evidence>
<dbReference type="InterPro" id="IPR048287">
    <property type="entry name" value="TSPN-like_N"/>
</dbReference>
<dbReference type="PANTHER" id="PTHR24042">
    <property type="entry name" value="NEL HOMOLOG"/>
    <property type="match status" value="1"/>
</dbReference>
<accession>A0A1I8AM93</accession>
<keyword evidence="4" id="KW-0106">Calcium</keyword>
<dbReference type="AlphaFoldDB" id="A0A1I8AM93"/>
<dbReference type="PROSITE" id="PS01187">
    <property type="entry name" value="EGF_CA"/>
    <property type="match status" value="1"/>
</dbReference>
<dbReference type="WBParaSite" id="L893_g7421.t1">
    <property type="protein sequence ID" value="L893_g7421.t1"/>
    <property type="gene ID" value="L893_g7421"/>
</dbReference>
<dbReference type="InterPro" id="IPR013320">
    <property type="entry name" value="ConA-like_dom_sf"/>
</dbReference>
<protein>
    <submittedName>
        <fullName evidence="12">LAM_G_DOMAIN domain-containing protein</fullName>
    </submittedName>
</protein>
<dbReference type="PROSITE" id="PS50184">
    <property type="entry name" value="VWFC_2"/>
    <property type="match status" value="2"/>
</dbReference>
<organism evidence="11 12">
    <name type="scientific">Steinernema glaseri</name>
    <dbReference type="NCBI Taxonomy" id="37863"/>
    <lineage>
        <taxon>Eukaryota</taxon>
        <taxon>Metazoa</taxon>
        <taxon>Ecdysozoa</taxon>
        <taxon>Nematoda</taxon>
        <taxon>Chromadorea</taxon>
        <taxon>Rhabditida</taxon>
        <taxon>Tylenchina</taxon>
        <taxon>Panagrolaimomorpha</taxon>
        <taxon>Strongyloidoidea</taxon>
        <taxon>Steinernematidae</taxon>
        <taxon>Steinernema</taxon>
    </lineage>
</organism>
<evidence type="ECO:0000256" key="8">
    <source>
        <dbReference type="SAM" id="SignalP"/>
    </source>
</evidence>
<evidence type="ECO:0000256" key="3">
    <source>
        <dbReference type="ARBA" id="ARBA00022737"/>
    </source>
</evidence>
<dbReference type="SUPFAM" id="SSF49899">
    <property type="entry name" value="Concanavalin A-like lectins/glucanases"/>
    <property type="match status" value="1"/>
</dbReference>
<dbReference type="GO" id="GO:0005615">
    <property type="term" value="C:extracellular space"/>
    <property type="evidence" value="ECO:0007669"/>
    <property type="project" value="TreeGrafter"/>
</dbReference>
<dbReference type="Gene3D" id="2.10.25.10">
    <property type="entry name" value="Laminin"/>
    <property type="match status" value="2"/>
</dbReference>
<dbReference type="SMART" id="SM00181">
    <property type="entry name" value="EGF"/>
    <property type="match status" value="2"/>
</dbReference>
<keyword evidence="3" id="KW-0677">Repeat</keyword>
<dbReference type="PROSITE" id="PS50026">
    <property type="entry name" value="EGF_3"/>
    <property type="match status" value="2"/>
</dbReference>
<keyword evidence="1 7" id="KW-0245">EGF-like domain</keyword>
<dbReference type="Proteomes" id="UP000095287">
    <property type="component" value="Unplaced"/>
</dbReference>
<dbReference type="SMART" id="SM00210">
    <property type="entry name" value="TSPN"/>
    <property type="match status" value="1"/>
</dbReference>
<evidence type="ECO:0000256" key="5">
    <source>
        <dbReference type="ARBA" id="ARBA00023157"/>
    </source>
</evidence>
<proteinExistence type="predicted"/>
<keyword evidence="6" id="KW-0325">Glycoprotein</keyword>
<keyword evidence="5" id="KW-1015">Disulfide bond</keyword>
<dbReference type="PROSITE" id="PS01186">
    <property type="entry name" value="EGF_2"/>
    <property type="match status" value="2"/>
</dbReference>
<dbReference type="Pfam" id="PF23334">
    <property type="entry name" value="VWC2L_2nd"/>
    <property type="match status" value="2"/>
</dbReference>
<dbReference type="InterPro" id="IPR001007">
    <property type="entry name" value="VWF_dom"/>
</dbReference>
<dbReference type="InterPro" id="IPR051586">
    <property type="entry name" value="PKC-binding_NELL"/>
</dbReference>
<evidence type="ECO:0000256" key="2">
    <source>
        <dbReference type="ARBA" id="ARBA00022729"/>
    </source>
</evidence>
<dbReference type="Pfam" id="PF07645">
    <property type="entry name" value="EGF_CA"/>
    <property type="match status" value="1"/>
</dbReference>
<feature type="domain" description="EGF-like" evidence="9">
    <location>
        <begin position="382"/>
        <end position="421"/>
    </location>
</feature>
<dbReference type="InterPro" id="IPR000742">
    <property type="entry name" value="EGF"/>
</dbReference>
<evidence type="ECO:0000256" key="1">
    <source>
        <dbReference type="ARBA" id="ARBA00022536"/>
    </source>
</evidence>
<dbReference type="Pfam" id="PF12947">
    <property type="entry name" value="EGF_3"/>
    <property type="match status" value="1"/>
</dbReference>
<dbReference type="GO" id="GO:0005509">
    <property type="term" value="F:calcium ion binding"/>
    <property type="evidence" value="ECO:0007669"/>
    <property type="project" value="InterPro"/>
</dbReference>
<keyword evidence="2 8" id="KW-0732">Signal</keyword>
<dbReference type="CDD" id="cd00110">
    <property type="entry name" value="LamG"/>
    <property type="match status" value="1"/>
</dbReference>
<dbReference type="InterPro" id="IPR024731">
    <property type="entry name" value="NELL2-like_EGF"/>
</dbReference>
<feature type="domain" description="VWFC" evidence="10">
    <location>
        <begin position="261"/>
        <end position="320"/>
    </location>
</feature>
<evidence type="ECO:0000259" key="9">
    <source>
        <dbReference type="PROSITE" id="PS50026"/>
    </source>
</evidence>
<comment type="caution">
    <text evidence="7">Lacks conserved residue(s) required for the propagation of feature annotation.</text>
</comment>
<dbReference type="CDD" id="cd00053">
    <property type="entry name" value="EGF"/>
    <property type="match status" value="1"/>
</dbReference>
<dbReference type="SMART" id="SM00179">
    <property type="entry name" value="EGF_CA"/>
    <property type="match status" value="2"/>
</dbReference>
<feature type="domain" description="EGF-like" evidence="9">
    <location>
        <begin position="422"/>
        <end position="469"/>
    </location>
</feature>
<evidence type="ECO:0000256" key="7">
    <source>
        <dbReference type="PROSITE-ProRule" id="PRU00076"/>
    </source>
</evidence>
<dbReference type="Gene3D" id="6.20.200.20">
    <property type="match status" value="2"/>
</dbReference>
<dbReference type="InterPro" id="IPR001791">
    <property type="entry name" value="Laminin_G"/>
</dbReference>